<name>A0A7X9FPL6_9DELT</name>
<evidence type="ECO:0000313" key="3">
    <source>
        <dbReference type="EMBL" id="NMC61971.1"/>
    </source>
</evidence>
<organism evidence="3 4">
    <name type="scientific">SAR324 cluster bacterium</name>
    <dbReference type="NCBI Taxonomy" id="2024889"/>
    <lineage>
        <taxon>Bacteria</taxon>
        <taxon>Deltaproteobacteria</taxon>
        <taxon>SAR324 cluster</taxon>
    </lineage>
</organism>
<dbReference type="InterPro" id="IPR005182">
    <property type="entry name" value="YdbS-like_PH"/>
</dbReference>
<evidence type="ECO:0000259" key="2">
    <source>
        <dbReference type="Pfam" id="PF03703"/>
    </source>
</evidence>
<gene>
    <name evidence="3" type="ORF">GYA55_02255</name>
</gene>
<feature type="domain" description="YdbS-like PH" evidence="2">
    <location>
        <begin position="119"/>
        <end position="195"/>
    </location>
</feature>
<keyword evidence="1" id="KW-0472">Membrane</keyword>
<dbReference type="PANTHER" id="PTHR34473">
    <property type="entry name" value="UPF0699 TRANSMEMBRANE PROTEIN YDBS"/>
    <property type="match status" value="1"/>
</dbReference>
<sequence length="207" mass="23472">MNAISIDKVIPSITSYPERPQQKQNHRLEVGPVGLKRIEMLHKIYPISSKHLIQASFEWILALAIMTFFVGLTDYEKYLFNVDIRLFEALGDVELLFVLGIVMILATRLVIAAIDKADYHYMLKGGSLIIEKGILRKQRSSLPLSRIQSVHVGARWRDVLFGLSYLELLVPSAPQGFARIQGLDSKIAKRLQEHLNALIQKECVSPH</sequence>
<keyword evidence="1" id="KW-1133">Transmembrane helix</keyword>
<feature type="transmembrane region" description="Helical" evidence="1">
    <location>
        <begin position="57"/>
        <end position="75"/>
    </location>
</feature>
<dbReference type="Proteomes" id="UP000524246">
    <property type="component" value="Unassembled WGS sequence"/>
</dbReference>
<proteinExistence type="predicted"/>
<dbReference type="PANTHER" id="PTHR34473:SF2">
    <property type="entry name" value="UPF0699 TRANSMEMBRANE PROTEIN YDBT"/>
    <property type="match status" value="1"/>
</dbReference>
<evidence type="ECO:0000256" key="1">
    <source>
        <dbReference type="SAM" id="Phobius"/>
    </source>
</evidence>
<feature type="transmembrane region" description="Helical" evidence="1">
    <location>
        <begin position="95"/>
        <end position="114"/>
    </location>
</feature>
<protein>
    <submittedName>
        <fullName evidence="3">PH domain-containing protein</fullName>
    </submittedName>
</protein>
<dbReference type="Pfam" id="PF03703">
    <property type="entry name" value="bPH_2"/>
    <property type="match status" value="1"/>
</dbReference>
<dbReference type="EMBL" id="JAAZON010000092">
    <property type="protein sequence ID" value="NMC61971.1"/>
    <property type="molecule type" value="Genomic_DNA"/>
</dbReference>
<evidence type="ECO:0000313" key="4">
    <source>
        <dbReference type="Proteomes" id="UP000524246"/>
    </source>
</evidence>
<comment type="caution">
    <text evidence="3">The sequence shown here is derived from an EMBL/GenBank/DDBJ whole genome shotgun (WGS) entry which is preliminary data.</text>
</comment>
<dbReference type="AlphaFoldDB" id="A0A7X9FPL6"/>
<reference evidence="3 4" key="1">
    <citation type="journal article" date="2020" name="Biotechnol. Biofuels">
        <title>New insights from the biogas microbiome by comprehensive genome-resolved metagenomics of nearly 1600 species originating from multiple anaerobic digesters.</title>
        <authorList>
            <person name="Campanaro S."/>
            <person name="Treu L."/>
            <person name="Rodriguez-R L.M."/>
            <person name="Kovalovszki A."/>
            <person name="Ziels R.M."/>
            <person name="Maus I."/>
            <person name="Zhu X."/>
            <person name="Kougias P.G."/>
            <person name="Basile A."/>
            <person name="Luo G."/>
            <person name="Schluter A."/>
            <person name="Konstantinidis K.T."/>
            <person name="Angelidaki I."/>
        </authorList>
    </citation>
    <scope>NUCLEOTIDE SEQUENCE [LARGE SCALE GENOMIC DNA]</scope>
    <source>
        <strain evidence="3">AS27yjCOA_65</strain>
    </source>
</reference>
<accession>A0A7X9FPL6</accession>
<keyword evidence="1" id="KW-0812">Transmembrane</keyword>